<accession>A0A2G1BWU3</accession>
<dbReference type="RefSeq" id="WP_099214960.1">
    <property type="nucleotide sequence ID" value="NZ_JAUYVU010000001.1"/>
</dbReference>
<dbReference type="SMART" id="SM00466">
    <property type="entry name" value="SRA"/>
    <property type="match status" value="1"/>
</dbReference>
<evidence type="ECO:0000313" key="5">
    <source>
        <dbReference type="Proteomes" id="UP001242342"/>
    </source>
</evidence>
<keyword evidence="3" id="KW-0255">Endonuclease</keyword>
<proteinExistence type="predicted"/>
<organism evidence="3 4">
    <name type="scientific">Tenacibaculum discolor</name>
    <dbReference type="NCBI Taxonomy" id="361581"/>
    <lineage>
        <taxon>Bacteria</taxon>
        <taxon>Pseudomonadati</taxon>
        <taxon>Bacteroidota</taxon>
        <taxon>Flavobacteriia</taxon>
        <taxon>Flavobacteriales</taxon>
        <taxon>Flavobacteriaceae</taxon>
        <taxon>Tenacibaculum</taxon>
    </lineage>
</organism>
<keyword evidence="3" id="KW-0540">Nuclease</keyword>
<dbReference type="InterPro" id="IPR003105">
    <property type="entry name" value="SRA_YDG"/>
</dbReference>
<dbReference type="PANTHER" id="PTHR14140">
    <property type="entry name" value="E3 UBIQUITIN-PROTEIN LIGASE UHRF-RELATED"/>
    <property type="match status" value="1"/>
</dbReference>
<dbReference type="GO" id="GO:0004519">
    <property type="term" value="F:endonuclease activity"/>
    <property type="evidence" value="ECO:0007669"/>
    <property type="project" value="UniProtKB-KW"/>
</dbReference>
<evidence type="ECO:0000313" key="4">
    <source>
        <dbReference type="Proteomes" id="UP000222163"/>
    </source>
</evidence>
<dbReference type="GO" id="GO:0016567">
    <property type="term" value="P:protein ubiquitination"/>
    <property type="evidence" value="ECO:0007669"/>
    <property type="project" value="TreeGrafter"/>
</dbReference>
<dbReference type="SUPFAM" id="SSF88697">
    <property type="entry name" value="PUA domain-like"/>
    <property type="match status" value="1"/>
</dbReference>
<dbReference type="Gene3D" id="1.10.30.50">
    <property type="match status" value="1"/>
</dbReference>
<dbReference type="Pfam" id="PF02182">
    <property type="entry name" value="SAD_SRA"/>
    <property type="match status" value="1"/>
</dbReference>
<dbReference type="InterPro" id="IPR003615">
    <property type="entry name" value="HNH_nuc"/>
</dbReference>
<feature type="domain" description="YDG" evidence="1">
    <location>
        <begin position="7"/>
        <end position="149"/>
    </location>
</feature>
<gene>
    <name evidence="3" type="ORF">CSC81_06520</name>
    <name evidence="2" type="ORF">Q8W23_01305</name>
</gene>
<dbReference type="GO" id="GO:0044027">
    <property type="term" value="P:negative regulation of gene expression via chromosomal CpG island methylation"/>
    <property type="evidence" value="ECO:0007669"/>
    <property type="project" value="TreeGrafter"/>
</dbReference>
<name>A0A2G1BWU3_9FLAO</name>
<dbReference type="Gene3D" id="2.30.280.10">
    <property type="entry name" value="SRA-YDG"/>
    <property type="match status" value="1"/>
</dbReference>
<keyword evidence="5" id="KW-1185">Reference proteome</keyword>
<dbReference type="InterPro" id="IPR045134">
    <property type="entry name" value="UHRF1/2-like"/>
</dbReference>
<dbReference type="InterPro" id="IPR036987">
    <property type="entry name" value="SRA-YDG_sf"/>
</dbReference>
<keyword evidence="3" id="KW-0378">Hydrolase</keyword>
<comment type="caution">
    <text evidence="3">The sequence shown here is derived from an EMBL/GenBank/DDBJ whole genome shotgun (WGS) entry which is preliminary data.</text>
</comment>
<dbReference type="PROSITE" id="PS51015">
    <property type="entry name" value="YDG"/>
    <property type="match status" value="1"/>
</dbReference>
<evidence type="ECO:0000313" key="2">
    <source>
        <dbReference type="EMBL" id="MDP2540103.1"/>
    </source>
</evidence>
<evidence type="ECO:0000259" key="1">
    <source>
        <dbReference type="PROSITE" id="PS51015"/>
    </source>
</evidence>
<dbReference type="PANTHER" id="PTHR14140:SF27">
    <property type="entry name" value="OS04G0289800 PROTEIN"/>
    <property type="match status" value="1"/>
</dbReference>
<reference evidence="2 5" key="3">
    <citation type="submission" date="2023-07" db="EMBL/GenBank/DDBJ databases">
        <title>Genome content predicts the carbon catabolic preferences of heterotrophic bacteria.</title>
        <authorList>
            <person name="Gralka M."/>
        </authorList>
    </citation>
    <scope>NUCLEOTIDE SEQUENCE [LARGE SCALE GENOMIC DNA]</scope>
    <source>
        <strain evidence="2 5">4G03</strain>
    </source>
</reference>
<reference evidence="3" key="2">
    <citation type="submission" date="2017-10" db="EMBL/GenBank/DDBJ databases">
        <authorList>
            <person name="Enke T.N."/>
            <person name="Cordero O.X."/>
        </authorList>
    </citation>
    <scope>NUCLEOTIDE SEQUENCE</scope>
    <source>
        <strain evidence="3">4G03</strain>
    </source>
</reference>
<evidence type="ECO:0000313" key="3">
    <source>
        <dbReference type="EMBL" id="PHN98055.1"/>
    </source>
</evidence>
<dbReference type="CDD" id="cd00085">
    <property type="entry name" value="HNHc"/>
    <property type="match status" value="1"/>
</dbReference>
<dbReference type="AlphaFoldDB" id="A0A2G1BWU3"/>
<dbReference type="EMBL" id="PDUU01000004">
    <property type="protein sequence ID" value="PHN98055.1"/>
    <property type="molecule type" value="Genomic_DNA"/>
</dbReference>
<reference evidence="3 4" key="1">
    <citation type="journal article" date="2016" name="Nat. Commun.">
        <title>Microbial interactions lead to rapid micro-scale successions on model marine particles.</title>
        <authorList>
            <person name="Datta M.S."/>
            <person name="Sliwerska E."/>
            <person name="Gore J."/>
            <person name="Polz M.F."/>
            <person name="Cordero O.X."/>
        </authorList>
    </citation>
    <scope>NUCLEOTIDE SEQUENCE [LARGE SCALE GENOMIC DNA]</scope>
    <source>
        <strain evidence="3 4">4G03</strain>
    </source>
</reference>
<protein>
    <submittedName>
        <fullName evidence="3">HNH endonuclease</fullName>
    </submittedName>
    <submittedName>
        <fullName evidence="2">YDG/SRA domain-containing protein</fullName>
    </submittedName>
</protein>
<dbReference type="InterPro" id="IPR015947">
    <property type="entry name" value="PUA-like_sf"/>
</dbReference>
<sequence length="296" mass="33938">MKKRIFGEIEGILEGDTFKNRIDLSISKVHRPTQAGISGSENEGSDSIVISGGYEDDEDLGDIIIYTGHGGRSNNSKIQVADQTLTRGNKALAISCENQLPVRVIRGYNKDSKFSPEEGYRYDGLFLVKDYWHDKGKSGYVIWRFRLEKMINQARRLNEEENNIINEPDSNYNSTRRQEYITNRIIRETKVAKYVKKMYDDTCQVCGIQIKSQIKSYSEAAHIKALGKPHDGPDTKENILCLCPNHHIMFDLGIISIDEDFNILGVDRGPLKVHPKHVLDKELIKYHREHHYKKLS</sequence>
<dbReference type="Pfam" id="PF13391">
    <property type="entry name" value="HNH_2"/>
    <property type="match status" value="1"/>
</dbReference>
<dbReference type="GO" id="GO:0061630">
    <property type="term" value="F:ubiquitin protein ligase activity"/>
    <property type="evidence" value="ECO:0007669"/>
    <property type="project" value="TreeGrafter"/>
</dbReference>
<dbReference type="Proteomes" id="UP001242342">
    <property type="component" value="Unassembled WGS sequence"/>
</dbReference>
<dbReference type="Proteomes" id="UP000222163">
    <property type="component" value="Unassembled WGS sequence"/>
</dbReference>
<dbReference type="EMBL" id="JAUYVU010000001">
    <property type="protein sequence ID" value="MDP2540103.1"/>
    <property type="molecule type" value="Genomic_DNA"/>
</dbReference>